<keyword evidence="4" id="KW-0862">Zinc</keyword>
<dbReference type="GO" id="GO:0006974">
    <property type="term" value="P:DNA damage response"/>
    <property type="evidence" value="ECO:0007669"/>
    <property type="project" value="TreeGrafter"/>
</dbReference>
<dbReference type="EMBL" id="JANBUH010000379">
    <property type="protein sequence ID" value="KAJ2751606.1"/>
    <property type="molecule type" value="Genomic_DNA"/>
</dbReference>
<dbReference type="InterPro" id="IPR038254">
    <property type="entry name" value="KIN17_WH-like_sf"/>
</dbReference>
<evidence type="ECO:0000259" key="6">
    <source>
        <dbReference type="SMART" id="SM01253"/>
    </source>
</evidence>
<evidence type="ECO:0000256" key="3">
    <source>
        <dbReference type="ARBA" id="ARBA00022771"/>
    </source>
</evidence>
<evidence type="ECO:0000256" key="4">
    <source>
        <dbReference type="ARBA" id="ARBA00022833"/>
    </source>
</evidence>
<dbReference type="SUPFAM" id="SSF57667">
    <property type="entry name" value="beta-beta-alpha zinc fingers"/>
    <property type="match status" value="1"/>
</dbReference>
<feature type="region of interest" description="Disordered" evidence="5">
    <location>
        <begin position="253"/>
        <end position="344"/>
    </location>
</feature>
<evidence type="ECO:0000256" key="1">
    <source>
        <dbReference type="ARBA" id="ARBA00008517"/>
    </source>
</evidence>
<dbReference type="GO" id="GO:0006260">
    <property type="term" value="P:DNA replication"/>
    <property type="evidence" value="ECO:0007669"/>
    <property type="project" value="TreeGrafter"/>
</dbReference>
<accession>A0A9W8GSR6</accession>
<feature type="region of interest" description="Disordered" evidence="5">
    <location>
        <begin position="178"/>
        <end position="210"/>
    </location>
</feature>
<keyword evidence="3" id="KW-0863">Zinc-finger</keyword>
<evidence type="ECO:0000256" key="2">
    <source>
        <dbReference type="ARBA" id="ARBA00022723"/>
    </source>
</evidence>
<evidence type="ECO:0000313" key="7">
    <source>
        <dbReference type="EMBL" id="KAJ2751606.1"/>
    </source>
</evidence>
<comment type="similarity">
    <text evidence="1">Belongs to the KIN17 family.</text>
</comment>
<dbReference type="InterPro" id="IPR037321">
    <property type="entry name" value="KIN17-like"/>
</dbReference>
<dbReference type="GO" id="GO:0005634">
    <property type="term" value="C:nucleus"/>
    <property type="evidence" value="ECO:0007669"/>
    <property type="project" value="TreeGrafter"/>
</dbReference>
<feature type="domain" description="DNA/RNA-binding protein Kin17 WH-like" evidence="6">
    <location>
        <begin position="52"/>
        <end position="178"/>
    </location>
</feature>
<comment type="caution">
    <text evidence="7">The sequence shown here is derived from an EMBL/GenBank/DDBJ whole genome shotgun (WGS) entry which is preliminary data.</text>
</comment>
<dbReference type="GO" id="GO:0003690">
    <property type="term" value="F:double-stranded DNA binding"/>
    <property type="evidence" value="ECO:0007669"/>
    <property type="project" value="TreeGrafter"/>
</dbReference>
<organism evidence="7 8">
    <name type="scientific">Coemansia pectinata</name>
    <dbReference type="NCBI Taxonomy" id="1052879"/>
    <lineage>
        <taxon>Eukaryota</taxon>
        <taxon>Fungi</taxon>
        <taxon>Fungi incertae sedis</taxon>
        <taxon>Zoopagomycota</taxon>
        <taxon>Kickxellomycotina</taxon>
        <taxon>Kickxellomycetes</taxon>
        <taxon>Kickxellales</taxon>
        <taxon>Kickxellaceae</taxon>
        <taxon>Coemansia</taxon>
    </lineage>
</organism>
<dbReference type="Pfam" id="PF25095">
    <property type="entry name" value="C2H2-zf_KIN17"/>
    <property type="match status" value="1"/>
</dbReference>
<feature type="compositionally biased region" description="Polar residues" evidence="5">
    <location>
        <begin position="182"/>
        <end position="203"/>
    </location>
</feature>
<dbReference type="Proteomes" id="UP001140011">
    <property type="component" value="Unassembled WGS sequence"/>
</dbReference>
<dbReference type="GO" id="GO:0008270">
    <property type="term" value="F:zinc ion binding"/>
    <property type="evidence" value="ECO:0007669"/>
    <property type="project" value="UniProtKB-KW"/>
</dbReference>
<name>A0A9W8GSR6_9FUNG</name>
<dbReference type="Gene3D" id="1.10.10.2030">
    <property type="entry name" value="DNA/RNA-binding protein Kin17, conserved domain"/>
    <property type="match status" value="1"/>
</dbReference>
<dbReference type="InterPro" id="IPR036236">
    <property type="entry name" value="Znf_C2H2_sf"/>
</dbReference>
<feature type="compositionally biased region" description="Polar residues" evidence="5">
    <location>
        <begin position="255"/>
        <end position="270"/>
    </location>
</feature>
<evidence type="ECO:0000256" key="5">
    <source>
        <dbReference type="SAM" id="MobiDB-lite"/>
    </source>
</evidence>
<proteinExistence type="inferred from homology"/>
<dbReference type="PANTHER" id="PTHR12805:SF0">
    <property type="entry name" value="DNA_RNA-BINDING PROTEIN KIN17"/>
    <property type="match status" value="1"/>
</dbReference>
<dbReference type="PANTHER" id="PTHR12805">
    <property type="entry name" value="KIN17 KIN, ANTIGENIC DETERMINANT OF RECA PROTEIN HOMOLOG"/>
    <property type="match status" value="1"/>
</dbReference>
<dbReference type="FunFam" id="1.10.10.2030:FF:000001">
    <property type="entry name" value="DNA/RNA-binding protein KIN17, putative"/>
    <property type="match status" value="1"/>
</dbReference>
<protein>
    <recommendedName>
        <fullName evidence="6">DNA/RNA-binding protein Kin17 WH-like domain-containing protein</fullName>
    </recommendedName>
</protein>
<dbReference type="OrthoDB" id="10266249at2759"/>
<keyword evidence="2" id="KW-0479">Metal-binding</keyword>
<reference evidence="7" key="1">
    <citation type="submission" date="2022-07" db="EMBL/GenBank/DDBJ databases">
        <title>Phylogenomic reconstructions and comparative analyses of Kickxellomycotina fungi.</title>
        <authorList>
            <person name="Reynolds N.K."/>
            <person name="Stajich J.E."/>
            <person name="Barry K."/>
            <person name="Grigoriev I.V."/>
            <person name="Crous P."/>
            <person name="Smith M.E."/>
        </authorList>
    </citation>
    <scope>NUCLEOTIDE SEQUENCE</scope>
    <source>
        <strain evidence="7">BCRC 34297</strain>
    </source>
</reference>
<keyword evidence="8" id="KW-1185">Reference proteome</keyword>
<evidence type="ECO:0000313" key="8">
    <source>
        <dbReference type="Proteomes" id="UP001140011"/>
    </source>
</evidence>
<sequence length="344" mass="38662">MAKHEFMTAKAAANRMKAKGLQRLRWYCQMCEKQCRDQNGFKCHCASESHQRQMAIFAENPERYVEQFSQEFEQVFLSILSRRYGTKKVHANQVYQEIIADRQHLHMNATKWDTLSDFAMYLGREGKCRVEDSERGWVIEWIDTSPEALARKAAITKKERQEMDDEQREQMLLQEQIERAQKSQQAGTNQAQASAIPESSATTDLKRDGTDQPIKLTWKVAPVKESLGQSGLLKSNKLKPKPNLARPNPFKAALASQQGSLSKMTPTSSGAGEGQVMASKPLPAKPTAVEGIMRQELLRKGLQNTASSGGGRSNSGTTRRRSRSPDSSYHSGASSKLSRDRLNR</sequence>
<dbReference type="InterPro" id="IPR056767">
    <property type="entry name" value="C2H2-Znf_KIN17"/>
</dbReference>
<dbReference type="InterPro" id="IPR019447">
    <property type="entry name" value="DNA/RNA-bd_Kin17_WH-like_dom"/>
</dbReference>
<dbReference type="SMART" id="SM01253">
    <property type="entry name" value="Kin17_mid"/>
    <property type="match status" value="1"/>
</dbReference>
<gene>
    <name evidence="7" type="ORF">GGI19_004376</name>
</gene>
<dbReference type="AlphaFoldDB" id="A0A9W8GSR6"/>
<dbReference type="Pfam" id="PF10357">
    <property type="entry name" value="WH_KIN17"/>
    <property type="match status" value="1"/>
</dbReference>